<accession>A0AAD5VD81</accession>
<feature type="region of interest" description="Disordered" evidence="1">
    <location>
        <begin position="713"/>
        <end position="805"/>
    </location>
</feature>
<organism evidence="3 4">
    <name type="scientific">Meripilus lineatus</name>
    <dbReference type="NCBI Taxonomy" id="2056292"/>
    <lineage>
        <taxon>Eukaryota</taxon>
        <taxon>Fungi</taxon>
        <taxon>Dikarya</taxon>
        <taxon>Basidiomycota</taxon>
        <taxon>Agaricomycotina</taxon>
        <taxon>Agaricomycetes</taxon>
        <taxon>Polyporales</taxon>
        <taxon>Meripilaceae</taxon>
        <taxon>Meripilus</taxon>
    </lineage>
</organism>
<feature type="compositionally biased region" description="Low complexity" evidence="1">
    <location>
        <begin position="186"/>
        <end position="217"/>
    </location>
</feature>
<feature type="region of interest" description="Disordered" evidence="1">
    <location>
        <begin position="384"/>
        <end position="428"/>
    </location>
</feature>
<feature type="compositionally biased region" description="Low complexity" evidence="1">
    <location>
        <begin position="232"/>
        <end position="269"/>
    </location>
</feature>
<feature type="compositionally biased region" description="Low complexity" evidence="1">
    <location>
        <begin position="787"/>
        <end position="801"/>
    </location>
</feature>
<feature type="compositionally biased region" description="Polar residues" evidence="1">
    <location>
        <begin position="270"/>
        <end position="283"/>
    </location>
</feature>
<sequence length="890" mass="93965">MFTHPTAPPPEIESGYGSGGIPSGSSTSALYPVSQRQPMQIQQHRQQVSPLPPSFSPLHTRPPVPGETPPAPQTSSSSSTPAIPSSLSSASTSIKPPQVTGFSTPNPGHLEPPTASATSSVSSRPLASTSAPISSQPQDRVPYARKAYHPNPPAHRSEWVMWVGNVPSDATHDELWRFFNQSRSPGAGSIGSSAGSVGASSGSAAVSSGGSSGAPRSVKSNPVYGSAGMTPLGHHGSSLSLSGVSQHSNPLSAAGAASPTSPASGPSSLKSPIQSSAPQQIDPSSSDGSSAGAAASVSSQEVYGGVSSIFLIVRSNCAFVNFQTAAHLRAAIAHFNGESLRPTDPRCPKLVCRVRGKEDDLKAGVGGQRGSGIHVRYVKELKERDRPFRGSGRGEDLRRSSISSSERFSSSSSPGEDRPPPSIASVSDEEAANAIMGAAMAQRRVFHTRGSGKLAQRHSSSSGSFASTNSSILMQYFPKRYFILKSLTQSDLDLSVEKGLWATQKHNEGVLDQAFRTSKEVYLIFGVNKSGEFYGYAKMAGPVLRGEHRVSWASRTDSPSQRRQSTAASGKDLLSETAATPGQDSARAQPFFSPSEHRVVDESPLPVSPSAHKSSPQASPVETPNAEYDISTPTTGHDIPEREIFSAPAELHQPHSKLGALALLGGTVPMSTVPYAASEEARRLQPIAPKLLKQQRNEPFQLDSMAPIRAARERSGSLPGDDGDREVPSVTVGPSGGSAGDEGSGRWEPLVESSLDPVEEEDERAESSVKDGGGRGKEKGKGREADPTTPGATAATTTEDGPVWGESFKVEWIRTDRLPFLRTRHLRNPWNHDREVKVSRDGTELEPSVGQALLDEWDKPEPQQLSPVDRPAKITPEGASAVPSRGRGRS</sequence>
<feature type="region of interest" description="Disordered" evidence="1">
    <location>
        <begin position="186"/>
        <end position="292"/>
    </location>
</feature>
<feature type="region of interest" description="Disordered" evidence="1">
    <location>
        <begin position="850"/>
        <end position="890"/>
    </location>
</feature>
<feature type="compositionally biased region" description="Pro residues" evidence="1">
    <location>
        <begin position="1"/>
        <end position="11"/>
    </location>
</feature>
<dbReference type="PANTHER" id="PTHR12357:SF3">
    <property type="entry name" value="YTH DOMAIN-CONTAINING PROTEIN 1"/>
    <property type="match status" value="1"/>
</dbReference>
<protein>
    <recommendedName>
        <fullName evidence="2">YTH domain-containing protein</fullName>
    </recommendedName>
</protein>
<feature type="compositionally biased region" description="Low complexity" evidence="1">
    <location>
        <begin position="400"/>
        <end position="414"/>
    </location>
</feature>
<feature type="domain" description="YTH" evidence="2">
    <location>
        <begin position="715"/>
        <end position="857"/>
    </location>
</feature>
<dbReference type="InterPro" id="IPR007275">
    <property type="entry name" value="YTH_domain"/>
</dbReference>
<feature type="compositionally biased region" description="Polar residues" evidence="1">
    <location>
        <begin position="553"/>
        <end position="568"/>
    </location>
</feature>
<feature type="compositionally biased region" description="Basic and acidic residues" evidence="1">
    <location>
        <begin position="384"/>
        <end position="399"/>
    </location>
</feature>
<dbReference type="Pfam" id="PF04146">
    <property type="entry name" value="YTH"/>
    <property type="match status" value="1"/>
</dbReference>
<dbReference type="GO" id="GO:0005654">
    <property type="term" value="C:nucleoplasm"/>
    <property type="evidence" value="ECO:0007669"/>
    <property type="project" value="TreeGrafter"/>
</dbReference>
<evidence type="ECO:0000256" key="1">
    <source>
        <dbReference type="SAM" id="MobiDB-lite"/>
    </source>
</evidence>
<dbReference type="EMBL" id="JANAWD010000001">
    <property type="protein sequence ID" value="KAJ3492373.1"/>
    <property type="molecule type" value="Genomic_DNA"/>
</dbReference>
<feature type="compositionally biased region" description="Low complexity" evidence="1">
    <location>
        <begin position="112"/>
        <end position="131"/>
    </location>
</feature>
<feature type="compositionally biased region" description="Basic and acidic residues" evidence="1">
    <location>
        <begin position="765"/>
        <end position="786"/>
    </location>
</feature>
<evidence type="ECO:0000313" key="3">
    <source>
        <dbReference type="EMBL" id="KAJ3492373.1"/>
    </source>
</evidence>
<dbReference type="Gene3D" id="3.10.590.10">
    <property type="entry name" value="ph1033 like domains"/>
    <property type="match status" value="2"/>
</dbReference>
<feature type="compositionally biased region" description="Low complexity" evidence="1">
    <location>
        <begin position="35"/>
        <end position="47"/>
    </location>
</feature>
<evidence type="ECO:0000259" key="2">
    <source>
        <dbReference type="PROSITE" id="PS50882"/>
    </source>
</evidence>
<feature type="compositionally biased region" description="Polar residues" evidence="1">
    <location>
        <begin position="611"/>
        <end position="622"/>
    </location>
</feature>
<feature type="compositionally biased region" description="Low complexity" evidence="1">
    <location>
        <begin position="73"/>
        <end position="97"/>
    </location>
</feature>
<evidence type="ECO:0000313" key="4">
    <source>
        <dbReference type="Proteomes" id="UP001212997"/>
    </source>
</evidence>
<dbReference type="GO" id="GO:0000381">
    <property type="term" value="P:regulation of alternative mRNA splicing, via spliceosome"/>
    <property type="evidence" value="ECO:0007669"/>
    <property type="project" value="TreeGrafter"/>
</dbReference>
<dbReference type="InterPro" id="IPR035979">
    <property type="entry name" value="RBD_domain_sf"/>
</dbReference>
<feature type="compositionally biased region" description="Pro residues" evidence="1">
    <location>
        <begin position="50"/>
        <end position="72"/>
    </location>
</feature>
<feature type="region of interest" description="Disordered" evidence="1">
    <location>
        <begin position="551"/>
        <end position="573"/>
    </location>
</feature>
<dbReference type="InterPro" id="IPR012677">
    <property type="entry name" value="Nucleotide-bd_a/b_plait_sf"/>
</dbReference>
<feature type="domain" description="YTH" evidence="2">
    <location>
        <begin position="479"/>
        <end position="622"/>
    </location>
</feature>
<gene>
    <name evidence="3" type="ORF">NLI96_g90</name>
</gene>
<dbReference type="SUPFAM" id="SSF54928">
    <property type="entry name" value="RNA-binding domain, RBD"/>
    <property type="match status" value="1"/>
</dbReference>
<feature type="region of interest" description="Disordered" evidence="1">
    <location>
        <begin position="596"/>
        <end position="635"/>
    </location>
</feature>
<proteinExistence type="predicted"/>
<dbReference type="InterPro" id="IPR045168">
    <property type="entry name" value="YTH_prot"/>
</dbReference>
<feature type="region of interest" description="Disordered" evidence="1">
    <location>
        <begin position="1"/>
        <end position="155"/>
    </location>
</feature>
<dbReference type="Gene3D" id="3.30.70.330">
    <property type="match status" value="1"/>
</dbReference>
<dbReference type="GO" id="GO:0000398">
    <property type="term" value="P:mRNA splicing, via spliceosome"/>
    <property type="evidence" value="ECO:0007669"/>
    <property type="project" value="TreeGrafter"/>
</dbReference>
<dbReference type="AlphaFoldDB" id="A0AAD5VD81"/>
<dbReference type="GO" id="GO:0003729">
    <property type="term" value="F:mRNA binding"/>
    <property type="evidence" value="ECO:0007669"/>
    <property type="project" value="TreeGrafter"/>
</dbReference>
<dbReference type="GO" id="GO:1990247">
    <property type="term" value="F:N6-methyladenosine-containing RNA reader activity"/>
    <property type="evidence" value="ECO:0007669"/>
    <property type="project" value="TreeGrafter"/>
</dbReference>
<keyword evidence="4" id="KW-1185">Reference proteome</keyword>
<dbReference type="CDD" id="cd00590">
    <property type="entry name" value="RRM_SF"/>
    <property type="match status" value="1"/>
</dbReference>
<comment type="caution">
    <text evidence="3">The sequence shown here is derived from an EMBL/GenBank/DDBJ whole genome shotgun (WGS) entry which is preliminary data.</text>
</comment>
<dbReference type="PROSITE" id="PS50882">
    <property type="entry name" value="YTH"/>
    <property type="match status" value="2"/>
</dbReference>
<reference evidence="3" key="1">
    <citation type="submission" date="2022-07" db="EMBL/GenBank/DDBJ databases">
        <title>Genome Sequence of Physisporinus lineatus.</title>
        <authorList>
            <person name="Buettner E."/>
        </authorList>
    </citation>
    <scope>NUCLEOTIDE SEQUENCE</scope>
    <source>
        <strain evidence="3">VT162</strain>
    </source>
</reference>
<dbReference type="PANTHER" id="PTHR12357">
    <property type="entry name" value="YTH YT521-B HOMOLOGY DOMAIN-CONTAINING"/>
    <property type="match status" value="1"/>
</dbReference>
<dbReference type="Proteomes" id="UP001212997">
    <property type="component" value="Unassembled WGS sequence"/>
</dbReference>
<name>A0AAD5VD81_9APHY</name>
<dbReference type="CDD" id="cd21134">
    <property type="entry name" value="YTH"/>
    <property type="match status" value="2"/>
</dbReference>